<dbReference type="Proteomes" id="UP000037069">
    <property type="component" value="Unassembled WGS sequence"/>
</dbReference>
<sequence length="620" mass="69780">MRVNSVVKADEDTWQPIIPTHKWLEAKTTLTPSVSVSTTPTHASDLRHSTDLRNSLANNSKQKHQGYINPQTYHNSAYNHHYQQQQHHRNGNYSKRHIKTSTASSLSSVTSPLLSALPSSSAPTQSLKNIKFRPNIYSTTNHKNIIKNSRGKGKTQPNSHHYQQQQQQLYPLNNIETLYPQIQIPNDIISQVHQQYEAKTEKNLISSKLNLNNIEDVATPTKHHTKTSSSTSANWHYFQQPQFEAKHIISLTPKIDTFNVNTTSKITTSNVKINTFRNGNETDENNEKNFNSSSLRKTQNSCLTNENLIDNHKYQIINTKQHHQHYHYENLLHSGGVKSVTSTFNASDENPIKATKTHSIETAANAATDDEKNFNGKMLLLRKTLSNAQDFYDNLKNIILSDKDNNSNRSSSDNDVVVDADDYDIYSNEDENNDDYDLQILNSSPYEIFKESSTTLATILATAMNSFNMNNKLLPLTSLNEVQGRQRQIDNVTMNKEVQNVKFKATNETQAQSKLLNLLPTKAQTTTTTAYSSLSPSTSKSLTAISSGRKVKKVKKKFKKFLLPLLLAYKLKFMALIPLLIGGLTLLVGTTGLAGFFFALFTAVMSLKSGSRNAIVVKKY</sequence>
<gene>
    <name evidence="3" type="ORF">FF38_12534</name>
</gene>
<keyword evidence="4" id="KW-1185">Reference proteome</keyword>
<accession>A0A0L0BN15</accession>
<evidence type="ECO:0000313" key="3">
    <source>
        <dbReference type="EMBL" id="KNC21382.1"/>
    </source>
</evidence>
<feature type="transmembrane region" description="Helical" evidence="2">
    <location>
        <begin position="587"/>
        <end position="607"/>
    </location>
</feature>
<dbReference type="EMBL" id="JRES01001623">
    <property type="protein sequence ID" value="KNC21382.1"/>
    <property type="molecule type" value="Genomic_DNA"/>
</dbReference>
<dbReference type="Pfam" id="PF07898">
    <property type="entry name" value="DUF1676"/>
    <property type="match status" value="1"/>
</dbReference>
<dbReference type="AlphaFoldDB" id="A0A0L0BN15"/>
<comment type="caution">
    <text evidence="3">The sequence shown here is derived from an EMBL/GenBank/DDBJ whole genome shotgun (WGS) entry which is preliminary data.</text>
</comment>
<proteinExistence type="predicted"/>
<dbReference type="STRING" id="7375.A0A0L0BN15"/>
<name>A0A0L0BN15_LUCCU</name>
<evidence type="ECO:0000256" key="1">
    <source>
        <dbReference type="SAM" id="MobiDB-lite"/>
    </source>
</evidence>
<protein>
    <submittedName>
        <fullName evidence="3">Uncharacterized protein</fullName>
    </submittedName>
</protein>
<keyword evidence="2" id="KW-0812">Transmembrane</keyword>
<keyword evidence="2" id="KW-1133">Transmembrane helix</keyword>
<dbReference type="OrthoDB" id="8066271at2759"/>
<organism evidence="3 4">
    <name type="scientific">Lucilia cuprina</name>
    <name type="common">Green bottle fly</name>
    <name type="synonym">Australian sheep blowfly</name>
    <dbReference type="NCBI Taxonomy" id="7375"/>
    <lineage>
        <taxon>Eukaryota</taxon>
        <taxon>Metazoa</taxon>
        <taxon>Ecdysozoa</taxon>
        <taxon>Arthropoda</taxon>
        <taxon>Hexapoda</taxon>
        <taxon>Insecta</taxon>
        <taxon>Pterygota</taxon>
        <taxon>Neoptera</taxon>
        <taxon>Endopterygota</taxon>
        <taxon>Diptera</taxon>
        <taxon>Brachycera</taxon>
        <taxon>Muscomorpha</taxon>
        <taxon>Oestroidea</taxon>
        <taxon>Calliphoridae</taxon>
        <taxon>Luciliinae</taxon>
        <taxon>Lucilia</taxon>
    </lineage>
</organism>
<dbReference type="InterPro" id="IPR012464">
    <property type="entry name" value="DUF1676"/>
</dbReference>
<evidence type="ECO:0000256" key="2">
    <source>
        <dbReference type="SAM" id="Phobius"/>
    </source>
</evidence>
<keyword evidence="2" id="KW-0472">Membrane</keyword>
<evidence type="ECO:0000313" key="4">
    <source>
        <dbReference type="Proteomes" id="UP000037069"/>
    </source>
</evidence>
<feature type="region of interest" description="Disordered" evidence="1">
    <location>
        <begin position="141"/>
        <end position="165"/>
    </location>
</feature>
<reference evidence="3 4" key="1">
    <citation type="journal article" date="2015" name="Nat. Commun.">
        <title>Lucilia cuprina genome unlocks parasitic fly biology to underpin future interventions.</title>
        <authorList>
            <person name="Anstead C.A."/>
            <person name="Korhonen P.K."/>
            <person name="Young N.D."/>
            <person name="Hall R.S."/>
            <person name="Jex A.R."/>
            <person name="Murali S.C."/>
            <person name="Hughes D.S."/>
            <person name="Lee S.F."/>
            <person name="Perry T."/>
            <person name="Stroehlein A.J."/>
            <person name="Ansell B.R."/>
            <person name="Breugelmans B."/>
            <person name="Hofmann A."/>
            <person name="Qu J."/>
            <person name="Dugan S."/>
            <person name="Lee S.L."/>
            <person name="Chao H."/>
            <person name="Dinh H."/>
            <person name="Han Y."/>
            <person name="Doddapaneni H.V."/>
            <person name="Worley K.C."/>
            <person name="Muzny D.M."/>
            <person name="Ioannidis P."/>
            <person name="Waterhouse R.M."/>
            <person name="Zdobnov E.M."/>
            <person name="James P.J."/>
            <person name="Bagnall N.H."/>
            <person name="Kotze A.C."/>
            <person name="Gibbs R.A."/>
            <person name="Richards S."/>
            <person name="Batterham P."/>
            <person name="Gasser R.B."/>
        </authorList>
    </citation>
    <scope>NUCLEOTIDE SEQUENCE [LARGE SCALE GENOMIC DNA]</scope>
    <source>
        <strain evidence="3 4">LS</strain>
        <tissue evidence="3">Full body</tissue>
    </source>
</reference>